<dbReference type="InterPro" id="IPR022398">
    <property type="entry name" value="Peptidase_S8_His-AS"/>
</dbReference>
<dbReference type="EC" id="3.4.21.62" evidence="5"/>
<dbReference type="Pfam" id="PF00082">
    <property type="entry name" value="Peptidase_S8"/>
    <property type="match status" value="2"/>
</dbReference>
<dbReference type="Gene3D" id="2.60.120.260">
    <property type="entry name" value="Galactose-binding domain-like"/>
    <property type="match status" value="1"/>
</dbReference>
<keyword evidence="3 7" id="KW-0720">Serine protease</keyword>
<evidence type="ECO:0000256" key="3">
    <source>
        <dbReference type="ARBA" id="ARBA00022825"/>
    </source>
</evidence>
<dbReference type="Pfam" id="PF01483">
    <property type="entry name" value="P_proprotein"/>
    <property type="match status" value="1"/>
</dbReference>
<feature type="active site" description="Charge relay system" evidence="6 7">
    <location>
        <position position="107"/>
    </location>
</feature>
<name>A0AAD2G0I4_9STRA</name>
<evidence type="ECO:0000256" key="1">
    <source>
        <dbReference type="ARBA" id="ARBA00022670"/>
    </source>
</evidence>
<evidence type="ECO:0000313" key="11">
    <source>
        <dbReference type="EMBL" id="CAJ1959123.1"/>
    </source>
</evidence>
<dbReference type="SUPFAM" id="SSF49785">
    <property type="entry name" value="Galactose-binding domain-like"/>
    <property type="match status" value="1"/>
</dbReference>
<dbReference type="GO" id="GO:0016020">
    <property type="term" value="C:membrane"/>
    <property type="evidence" value="ECO:0007669"/>
    <property type="project" value="TreeGrafter"/>
</dbReference>
<evidence type="ECO:0000256" key="8">
    <source>
        <dbReference type="SAM" id="MobiDB-lite"/>
    </source>
</evidence>
<feature type="signal peptide" evidence="9">
    <location>
        <begin position="1"/>
        <end position="27"/>
    </location>
</feature>
<dbReference type="PRINTS" id="PR00723">
    <property type="entry name" value="SUBTILISIN"/>
</dbReference>
<feature type="chain" id="PRO_5042021750" description="subtilisin" evidence="9">
    <location>
        <begin position="28"/>
        <end position="762"/>
    </location>
</feature>
<organism evidence="11 12">
    <name type="scientific">Cylindrotheca closterium</name>
    <dbReference type="NCBI Taxonomy" id="2856"/>
    <lineage>
        <taxon>Eukaryota</taxon>
        <taxon>Sar</taxon>
        <taxon>Stramenopiles</taxon>
        <taxon>Ochrophyta</taxon>
        <taxon>Bacillariophyta</taxon>
        <taxon>Bacillariophyceae</taxon>
        <taxon>Bacillariophycidae</taxon>
        <taxon>Bacillariales</taxon>
        <taxon>Bacillariaceae</taxon>
        <taxon>Cylindrotheca</taxon>
    </lineage>
</organism>
<feature type="compositionally biased region" description="Polar residues" evidence="8">
    <location>
        <begin position="720"/>
        <end position="737"/>
    </location>
</feature>
<dbReference type="AlphaFoldDB" id="A0AAD2G0I4"/>
<keyword evidence="12" id="KW-1185">Reference proteome</keyword>
<dbReference type="GO" id="GO:0004252">
    <property type="term" value="F:serine-type endopeptidase activity"/>
    <property type="evidence" value="ECO:0007669"/>
    <property type="project" value="UniProtKB-UniRule"/>
</dbReference>
<feature type="active site" description="Charge relay system" evidence="6 7">
    <location>
        <position position="366"/>
    </location>
</feature>
<evidence type="ECO:0000256" key="2">
    <source>
        <dbReference type="ARBA" id="ARBA00022801"/>
    </source>
</evidence>
<dbReference type="Proteomes" id="UP001295423">
    <property type="component" value="Unassembled WGS sequence"/>
</dbReference>
<keyword evidence="1 7" id="KW-0645">Protease</keyword>
<dbReference type="GO" id="GO:0005737">
    <property type="term" value="C:cytoplasm"/>
    <property type="evidence" value="ECO:0007669"/>
    <property type="project" value="UniProtKB-ARBA"/>
</dbReference>
<dbReference type="PANTHER" id="PTHR42884">
    <property type="entry name" value="PROPROTEIN CONVERTASE SUBTILISIN/KEXIN-RELATED"/>
    <property type="match status" value="1"/>
</dbReference>
<dbReference type="PANTHER" id="PTHR42884:SF14">
    <property type="entry name" value="NEUROENDOCRINE CONVERTASE 1"/>
    <property type="match status" value="1"/>
</dbReference>
<reference evidence="11" key="1">
    <citation type="submission" date="2023-08" db="EMBL/GenBank/DDBJ databases">
        <authorList>
            <person name="Audoor S."/>
            <person name="Bilcke G."/>
        </authorList>
    </citation>
    <scope>NUCLEOTIDE SEQUENCE</scope>
</reference>
<feature type="domain" description="P/Homo B" evidence="10">
    <location>
        <begin position="445"/>
        <end position="580"/>
    </location>
</feature>
<keyword evidence="9" id="KW-0732">Signal</keyword>
<dbReference type="GO" id="GO:0012505">
    <property type="term" value="C:endomembrane system"/>
    <property type="evidence" value="ECO:0007669"/>
    <property type="project" value="UniProtKB-ARBA"/>
</dbReference>
<dbReference type="PROSITE" id="PS00137">
    <property type="entry name" value="SUBTILASE_HIS"/>
    <property type="match status" value="1"/>
</dbReference>
<keyword evidence="2 7" id="KW-0378">Hydrolase</keyword>
<comment type="caution">
    <text evidence="11">The sequence shown here is derived from an EMBL/GenBank/DDBJ whole genome shotgun (WGS) entry which is preliminary data.</text>
</comment>
<protein>
    <recommendedName>
        <fullName evidence="5">subtilisin</fullName>
        <ecNumber evidence="5">3.4.21.62</ecNumber>
    </recommendedName>
</protein>
<dbReference type="InterPro" id="IPR000209">
    <property type="entry name" value="Peptidase_S8/S53_dom"/>
</dbReference>
<dbReference type="PROSITE" id="PS51829">
    <property type="entry name" value="P_HOMO_B"/>
    <property type="match status" value="1"/>
</dbReference>
<comment type="similarity">
    <text evidence="7">Belongs to the peptidase S8 family.</text>
</comment>
<feature type="active site" description="Charge relay system" evidence="6 7">
    <location>
        <position position="70"/>
    </location>
</feature>
<comment type="catalytic activity">
    <reaction evidence="4">
        <text>Hydrolysis of proteins with broad specificity for peptide bonds, and a preference for a large uncharged residue in P1. Hydrolyzes peptide amides.</text>
        <dbReference type="EC" id="3.4.21.62"/>
    </reaction>
</comment>
<proteinExistence type="inferred from homology"/>
<dbReference type="PROSITE" id="PS51892">
    <property type="entry name" value="SUBTILASE"/>
    <property type="match status" value="1"/>
</dbReference>
<dbReference type="InterPro" id="IPR002884">
    <property type="entry name" value="P_dom"/>
</dbReference>
<sequence length="762" mass="81307">MVFNLSSKAACLLLLLGTNWDQHVVRGSMVSDMFSDPEINTQEWVLQMINVAPVWEQGIFGNGVRVRVNDYGIDAGHEEFQGRFDADASCALHEASFNPEIDGVDQHGTIVASIIGAGGNNNQCGTGIAPQVTLSSCIAAGENPDNTVYDNTWISHKVDQMDVSQNAYGFRHCRRGGLSSSNGEFVNTGTCPFKFRPGMTIIGGAAQNYTHPCDICEFPSDFLSFECRRAISRHCYYHFDGEVEVCSELLSGLTQGGQCTFLDQLDDMEAAFDVGAQQGRDGKGIVYVFSAGNDFMHGGDTNYAGRYQSRYVIYAGAVGPDGKHAKYSRGGASLFVTAPAGDIETNFTYSVAMGDGGCQTGLSGTSTSSAVVSGVVALILEANPDLTWRDVQGVLARTSKPVVQTNLIEKTETFNGAGLYHSNLHGFGIVDAAAAVSRAQNWVPFGPELQLTAISDAFELVIGDDPNSPLVTEVEIQSTGTPTIVENVVVSIWMKHLSRGHLEIKLISPDGTESILAPGLRPENSQGNDIEPWVLRTVRSWGEKAEGTWKLSVADLVEGDVNQCVDYGDWTMDGLGLTFDCAYLEYFPTFYDEAFQQFLVDLFEGGTVAGCCACGGGVTTDGACADEVGLEAQCNMTVAEGVCYDGGLDSAYEFFEAKSPSNGKSARESCCLLGGGIVHEDINAFRDELIGWKIDVFGHEQVDTPAPTKAPAAVVPTLFPTVSTTDSPGGETQSRDIGSSAPSSLSLALLFTIVTAAASLVL</sequence>
<dbReference type="Gene3D" id="3.40.50.200">
    <property type="entry name" value="Peptidase S8/S53 domain"/>
    <property type="match status" value="2"/>
</dbReference>
<feature type="region of interest" description="Disordered" evidence="8">
    <location>
        <begin position="720"/>
        <end position="741"/>
    </location>
</feature>
<evidence type="ECO:0000256" key="5">
    <source>
        <dbReference type="ARBA" id="ARBA00023619"/>
    </source>
</evidence>
<gene>
    <name evidence="11" type="ORF">CYCCA115_LOCUS17547</name>
</gene>
<dbReference type="InterPro" id="IPR036852">
    <property type="entry name" value="Peptidase_S8/S53_dom_sf"/>
</dbReference>
<dbReference type="GO" id="GO:0016485">
    <property type="term" value="P:protein processing"/>
    <property type="evidence" value="ECO:0007669"/>
    <property type="project" value="TreeGrafter"/>
</dbReference>
<evidence type="ECO:0000313" key="12">
    <source>
        <dbReference type="Proteomes" id="UP001295423"/>
    </source>
</evidence>
<evidence type="ECO:0000256" key="9">
    <source>
        <dbReference type="SAM" id="SignalP"/>
    </source>
</evidence>
<dbReference type="InterPro" id="IPR015500">
    <property type="entry name" value="Peptidase_S8_subtilisin-rel"/>
</dbReference>
<evidence type="ECO:0000256" key="4">
    <source>
        <dbReference type="ARBA" id="ARBA00023529"/>
    </source>
</evidence>
<accession>A0AAD2G0I4</accession>
<dbReference type="SUPFAM" id="SSF52743">
    <property type="entry name" value="Subtilisin-like"/>
    <property type="match status" value="1"/>
</dbReference>
<evidence type="ECO:0000256" key="7">
    <source>
        <dbReference type="PROSITE-ProRule" id="PRU01240"/>
    </source>
</evidence>
<evidence type="ECO:0000259" key="10">
    <source>
        <dbReference type="PROSITE" id="PS51829"/>
    </source>
</evidence>
<dbReference type="EMBL" id="CAKOGP040001980">
    <property type="protein sequence ID" value="CAJ1959123.1"/>
    <property type="molecule type" value="Genomic_DNA"/>
</dbReference>
<evidence type="ECO:0000256" key="6">
    <source>
        <dbReference type="PIRSR" id="PIRSR615500-1"/>
    </source>
</evidence>
<dbReference type="InterPro" id="IPR008979">
    <property type="entry name" value="Galactose-bd-like_sf"/>
</dbReference>